<evidence type="ECO:0000256" key="5">
    <source>
        <dbReference type="ARBA" id="ARBA00022691"/>
    </source>
</evidence>
<feature type="binding site" evidence="13">
    <location>
        <begin position="315"/>
        <end position="316"/>
    </location>
    <ligand>
        <name>mRNA</name>
        <dbReference type="ChEBI" id="CHEBI:33699"/>
    </ligand>
</feature>
<dbReference type="CDD" id="cd02440">
    <property type="entry name" value="AdoMet_MTases"/>
    <property type="match status" value="1"/>
</dbReference>
<dbReference type="AlphaFoldDB" id="A0A9W7DDA0"/>
<evidence type="ECO:0000256" key="8">
    <source>
        <dbReference type="ARBA" id="ARBA00032772"/>
    </source>
</evidence>
<name>A0A9W7DDA0_AMBMO</name>
<evidence type="ECO:0000256" key="1">
    <source>
        <dbReference type="ARBA" id="ARBA00003378"/>
    </source>
</evidence>
<evidence type="ECO:0000256" key="3">
    <source>
        <dbReference type="ARBA" id="ARBA00022603"/>
    </source>
</evidence>
<dbReference type="Proteomes" id="UP001165063">
    <property type="component" value="Unassembled WGS sequence"/>
</dbReference>
<sequence>MSDILDTNSEEADTSNIDFAEDVNDDVTALPSQKVKRSLPDEDDEPIDIDSGVGETGEGSGVGAIQVVDPSNPNSIAGSSKVGGGGSSGAASGSDSSAKRAAAVARAKSYYDNTFYKRKRIVKKSNKFSSRRRDDEVEKILQEDQKLRQHRSEGDELTSNDTSESSTGASGSRSSLSSSLSKPIIPPASLPSIPIVQSKTPVIPDRNKTFVPPPPAQTLTERPSWMPTEIFETQKASLEKSYESSDHKRRIDINNRRRGNYGMYDGSKKIESDELKNLNQTKKDEMVRNHYNLQAFHARQGKRTESPIYKLRSFNNCIKYILVNKYAKPYGNVLDLGCGKGGDMGKWDQVLTRSYVGIDLSDQSIKEAISRYQKSRFQFEAVFATGDAFTMPIPQILADFENGVDLQFDTVSMQFCMHYAFNSEATVRTMLENVSRSLKVGGIFIGTIPSSDFIKWKIKRLGPGEKKWGNSIYSVEFPEPPPRDGKFPQMFGNVYSYYLVDAVDNVPEFVVPFEKFRSLCEEYNLELRFKKNFFELFNKEIGNYFNKLPGPLIESLRKPDGSYGVTGEDRDACSFYLAFAFEKTGV</sequence>
<evidence type="ECO:0000256" key="2">
    <source>
        <dbReference type="ARBA" id="ARBA00011926"/>
    </source>
</evidence>
<dbReference type="OrthoDB" id="10248867at2759"/>
<evidence type="ECO:0000256" key="7">
    <source>
        <dbReference type="ARBA" id="ARBA00023042"/>
    </source>
</evidence>
<feature type="binding site" evidence="12">
    <location>
        <position position="419"/>
    </location>
    <ligand>
        <name>S-adenosyl-L-methionine</name>
        <dbReference type="ChEBI" id="CHEBI:59789"/>
    </ligand>
</feature>
<dbReference type="EC" id="2.1.1.56" evidence="2"/>
<feature type="binding site" evidence="12">
    <location>
        <position position="337"/>
    </location>
    <ligand>
        <name>S-adenosyl-L-methionine</name>
        <dbReference type="ChEBI" id="CHEBI:59789"/>
    </ligand>
</feature>
<dbReference type="GO" id="GO:0005634">
    <property type="term" value="C:nucleus"/>
    <property type="evidence" value="ECO:0007669"/>
    <property type="project" value="UniProtKB-SubCell"/>
</dbReference>
<gene>
    <name evidence="16" type="ORF">Amon01_000191100</name>
</gene>
<keyword evidence="7 13" id="KW-0506">mRNA capping</keyword>
<dbReference type="Pfam" id="PF03291">
    <property type="entry name" value="mRNA_G-N7_MeTrfase"/>
    <property type="match status" value="1"/>
</dbReference>
<evidence type="ECO:0000259" key="15">
    <source>
        <dbReference type="PROSITE" id="PS51562"/>
    </source>
</evidence>
<feature type="compositionally biased region" description="Low complexity" evidence="14">
    <location>
        <begin position="163"/>
        <end position="183"/>
    </location>
</feature>
<feature type="binding site" evidence="12">
    <location>
        <position position="319"/>
    </location>
    <ligand>
        <name>S-adenosyl-L-methionine</name>
        <dbReference type="ChEBI" id="CHEBI:59789"/>
    </ligand>
</feature>
<feature type="site" description="mRNA cap binding" evidence="13">
    <location>
        <position position="371"/>
    </location>
</feature>
<feature type="site" description="mRNA cap binding" evidence="13">
    <location>
        <position position="508"/>
    </location>
</feature>
<dbReference type="PANTHER" id="PTHR12189">
    <property type="entry name" value="MRNA GUANINE-7- METHYLTRANSFERASE"/>
    <property type="match status" value="1"/>
</dbReference>
<evidence type="ECO:0000256" key="11">
    <source>
        <dbReference type="ARBA" id="ARBA00049739"/>
    </source>
</evidence>
<dbReference type="GO" id="GO:0003723">
    <property type="term" value="F:RNA binding"/>
    <property type="evidence" value="ECO:0007669"/>
    <property type="project" value="UniProtKB-KW"/>
</dbReference>
<feature type="binding site" evidence="12">
    <location>
        <position position="387"/>
    </location>
    <ligand>
        <name>S-adenosyl-L-methionine</name>
        <dbReference type="ChEBI" id="CHEBI:59789"/>
    </ligand>
</feature>
<feature type="site" description="mRNA cap binding" evidence="13">
    <location>
        <position position="340"/>
    </location>
</feature>
<dbReference type="InterPro" id="IPR039753">
    <property type="entry name" value="RG7MT1"/>
</dbReference>
<dbReference type="PROSITE" id="PS51562">
    <property type="entry name" value="RNA_CAP0_MT"/>
    <property type="match status" value="1"/>
</dbReference>
<keyword evidence="7 13" id="KW-0507">mRNA processing</keyword>
<keyword evidence="17" id="KW-1185">Reference proteome</keyword>
<dbReference type="PANTHER" id="PTHR12189:SF2">
    <property type="entry name" value="MRNA CAP GUANINE-N7 METHYLTRANSFERASE"/>
    <property type="match status" value="1"/>
</dbReference>
<feature type="binding site" evidence="12">
    <location>
        <position position="359"/>
    </location>
    <ligand>
        <name>S-adenosyl-L-methionine</name>
        <dbReference type="ChEBI" id="CHEBI:59789"/>
    </ligand>
</feature>
<feature type="compositionally biased region" description="Basic and acidic residues" evidence="14">
    <location>
        <begin position="131"/>
        <end position="154"/>
    </location>
</feature>
<feature type="site" description="mRNA cap binding" evidence="13">
    <location>
        <position position="576"/>
    </location>
</feature>
<keyword evidence="3" id="KW-0489">Methyltransferase</keyword>
<evidence type="ECO:0000256" key="9">
    <source>
        <dbReference type="ARBA" id="ARBA00033387"/>
    </source>
</evidence>
<proteinExistence type="predicted"/>
<feature type="compositionally biased region" description="Acidic residues" evidence="14">
    <location>
        <begin position="8"/>
        <end position="25"/>
    </location>
</feature>
<evidence type="ECO:0000256" key="6">
    <source>
        <dbReference type="ARBA" id="ARBA00022884"/>
    </source>
</evidence>
<comment type="caution">
    <text evidence="16">The sequence shown here is derived from an EMBL/GenBank/DDBJ whole genome shotgun (WGS) entry which is preliminary data.</text>
</comment>
<keyword evidence="6" id="KW-0694">RNA-binding</keyword>
<evidence type="ECO:0000256" key="4">
    <source>
        <dbReference type="ARBA" id="ARBA00022679"/>
    </source>
</evidence>
<feature type="site" description="mRNA cap binding" evidence="13">
    <location>
        <position position="346"/>
    </location>
</feature>
<evidence type="ECO:0000313" key="16">
    <source>
        <dbReference type="EMBL" id="GMG21325.1"/>
    </source>
</evidence>
<feature type="compositionally biased region" description="Low complexity" evidence="14">
    <location>
        <begin position="89"/>
        <end position="103"/>
    </location>
</feature>
<comment type="catalytic activity">
    <reaction evidence="10">
        <text>a 5'-end (5'-triphosphoguanosine)-ribonucleoside in mRNA + S-adenosyl-L-methionine = a 5'-end (N(7)-methyl 5'-triphosphoguanosine)-ribonucleoside in mRNA + S-adenosyl-L-homocysteine</text>
        <dbReference type="Rhea" id="RHEA:67008"/>
        <dbReference type="Rhea" id="RHEA-COMP:17166"/>
        <dbReference type="Rhea" id="RHEA-COMP:17167"/>
        <dbReference type="ChEBI" id="CHEBI:57856"/>
        <dbReference type="ChEBI" id="CHEBI:59789"/>
        <dbReference type="ChEBI" id="CHEBI:156461"/>
        <dbReference type="ChEBI" id="CHEBI:167617"/>
        <dbReference type="EC" id="2.1.1.56"/>
    </reaction>
</comment>
<dbReference type="Gene3D" id="3.40.50.150">
    <property type="entry name" value="Vaccinia Virus protein VP39"/>
    <property type="match status" value="1"/>
</dbReference>
<organism evidence="16 17">
    <name type="scientific">Ambrosiozyma monospora</name>
    <name type="common">Yeast</name>
    <name type="synonym">Endomycopsis monosporus</name>
    <dbReference type="NCBI Taxonomy" id="43982"/>
    <lineage>
        <taxon>Eukaryota</taxon>
        <taxon>Fungi</taxon>
        <taxon>Dikarya</taxon>
        <taxon>Ascomycota</taxon>
        <taxon>Saccharomycotina</taxon>
        <taxon>Pichiomycetes</taxon>
        <taxon>Pichiales</taxon>
        <taxon>Pichiaceae</taxon>
        <taxon>Ambrosiozyma</taxon>
    </lineage>
</organism>
<evidence type="ECO:0000313" key="17">
    <source>
        <dbReference type="Proteomes" id="UP001165063"/>
    </source>
</evidence>
<dbReference type="InterPro" id="IPR004971">
    <property type="entry name" value="mRNA_G-N7_MeTrfase_dom"/>
</dbReference>
<feature type="domain" description="MRNA cap 0 methyltransferase" evidence="15">
    <location>
        <begin position="306"/>
        <end position="584"/>
    </location>
</feature>
<feature type="region of interest" description="Disordered" evidence="14">
    <location>
        <begin position="1"/>
        <end position="103"/>
    </location>
</feature>
<dbReference type="SUPFAM" id="SSF53335">
    <property type="entry name" value="S-adenosyl-L-methionine-dependent methyltransferases"/>
    <property type="match status" value="1"/>
</dbReference>
<accession>A0A9W7DDA0</accession>
<reference evidence="16" key="1">
    <citation type="submission" date="2023-04" db="EMBL/GenBank/DDBJ databases">
        <title>Ambrosiozyma monospora NBRC 1965.</title>
        <authorList>
            <person name="Ichikawa N."/>
            <person name="Sato H."/>
            <person name="Tonouchi N."/>
        </authorList>
    </citation>
    <scope>NUCLEOTIDE SEQUENCE</scope>
    <source>
        <strain evidence="16">NBRC 1965</strain>
    </source>
</reference>
<protein>
    <recommendedName>
        <fullName evidence="11">mRNA cap guanine-N(7) methyltransferase</fullName>
        <ecNumber evidence="2">2.1.1.56</ecNumber>
    </recommendedName>
    <alternativeName>
        <fullName evidence="8">mRNA (guanine-N(7))-methyltransferase</fullName>
    </alternativeName>
    <alternativeName>
        <fullName evidence="9">mRNA cap methyltransferase</fullName>
    </alternativeName>
</protein>
<evidence type="ECO:0000256" key="10">
    <source>
        <dbReference type="ARBA" id="ARBA00044712"/>
    </source>
</evidence>
<feature type="site" description="mRNA cap binding" evidence="13">
    <location>
        <position position="418"/>
    </location>
</feature>
<evidence type="ECO:0000256" key="13">
    <source>
        <dbReference type="PIRSR" id="PIRSR028762-2"/>
    </source>
</evidence>
<dbReference type="GO" id="GO:0004482">
    <property type="term" value="F:mRNA 5'-cap (guanine-N7-)-methyltransferase activity"/>
    <property type="evidence" value="ECO:0007669"/>
    <property type="project" value="UniProtKB-EC"/>
</dbReference>
<dbReference type="InterPro" id="IPR029063">
    <property type="entry name" value="SAM-dependent_MTases_sf"/>
</dbReference>
<evidence type="ECO:0000256" key="12">
    <source>
        <dbReference type="PIRSR" id="PIRSR028762-1"/>
    </source>
</evidence>
<feature type="binding site" evidence="12">
    <location>
        <position position="414"/>
    </location>
    <ligand>
        <name>S-adenosyl-L-methionine</name>
        <dbReference type="ChEBI" id="CHEBI:59789"/>
    </ligand>
</feature>
<evidence type="ECO:0000256" key="14">
    <source>
        <dbReference type="SAM" id="MobiDB-lite"/>
    </source>
</evidence>
<comment type="function">
    <text evidence="1">Responsible for methylating the 5'-cap structure of mRNAs.</text>
</comment>
<keyword evidence="4" id="KW-0808">Transferase</keyword>
<dbReference type="EMBL" id="BSXU01000630">
    <property type="protein sequence ID" value="GMG21325.1"/>
    <property type="molecule type" value="Genomic_DNA"/>
</dbReference>
<keyword evidence="5" id="KW-0949">S-adenosyl-L-methionine</keyword>
<feature type="region of interest" description="Disordered" evidence="14">
    <location>
        <begin position="122"/>
        <end position="192"/>
    </location>
</feature>